<organism evidence="1 2">
    <name type="scientific">Zoogloea oryzae</name>
    <dbReference type="NCBI Taxonomy" id="310767"/>
    <lineage>
        <taxon>Bacteria</taxon>
        <taxon>Pseudomonadati</taxon>
        <taxon>Pseudomonadota</taxon>
        <taxon>Betaproteobacteria</taxon>
        <taxon>Rhodocyclales</taxon>
        <taxon>Zoogloeaceae</taxon>
        <taxon>Zoogloea</taxon>
    </lineage>
</organism>
<name>A0ABQ6F6E3_9RHOO</name>
<gene>
    <name evidence="1" type="ORF">GCM10007933_02740</name>
</gene>
<comment type="caution">
    <text evidence="1">The sequence shown here is derived from an EMBL/GenBank/DDBJ whole genome shotgun (WGS) entry which is preliminary data.</text>
</comment>
<evidence type="ECO:0000313" key="1">
    <source>
        <dbReference type="EMBL" id="GLT20822.1"/>
    </source>
</evidence>
<accession>A0ABQ6F6E3</accession>
<sequence>MSGTEFWSAESLRFTFFYCEDAPDELKPSWATLVGEQPANRTERRSQQVVEEDGVWEDMSLVVASSPGRIDVMARELNSSSGFPVIGEFESTLARFRSLLAQIDFSKVNRIAVGGVLLHPEPDNASAYDTLGKFLPNIKFDAESREFFYQINRPFGVEVEGFDDFKFNSIRRWSAVQLQLLSLEGSSVYTKVSVASRLELDVNSPADVELSRTVGAASRALEIVVDNLIEVARGGCNA</sequence>
<protein>
    <submittedName>
        <fullName evidence="1">Uncharacterized protein</fullName>
    </submittedName>
</protein>
<dbReference type="EMBL" id="BSPX01000002">
    <property type="protein sequence ID" value="GLT20822.1"/>
    <property type="molecule type" value="Genomic_DNA"/>
</dbReference>
<evidence type="ECO:0000313" key="2">
    <source>
        <dbReference type="Proteomes" id="UP001157167"/>
    </source>
</evidence>
<reference evidence="2" key="1">
    <citation type="journal article" date="2019" name="Int. J. Syst. Evol. Microbiol.">
        <title>The Global Catalogue of Microorganisms (GCM) 10K type strain sequencing project: providing services to taxonomists for standard genome sequencing and annotation.</title>
        <authorList>
            <consortium name="The Broad Institute Genomics Platform"/>
            <consortium name="The Broad Institute Genome Sequencing Center for Infectious Disease"/>
            <person name="Wu L."/>
            <person name="Ma J."/>
        </authorList>
    </citation>
    <scope>NUCLEOTIDE SEQUENCE [LARGE SCALE GENOMIC DNA]</scope>
    <source>
        <strain evidence="2">NBRC 102407</strain>
    </source>
</reference>
<proteinExistence type="predicted"/>
<dbReference type="Proteomes" id="UP001157167">
    <property type="component" value="Unassembled WGS sequence"/>
</dbReference>
<keyword evidence="2" id="KW-1185">Reference proteome</keyword>